<dbReference type="PROSITE" id="PS50878">
    <property type="entry name" value="RT_POL"/>
    <property type="match status" value="1"/>
</dbReference>
<dbReference type="Pfam" id="PF00147">
    <property type="entry name" value="Fibrinogen_C"/>
    <property type="match status" value="1"/>
</dbReference>
<name>A0A8B6BSA3_MYTGA</name>
<dbReference type="PROSITE" id="PS51406">
    <property type="entry name" value="FIBRINOGEN_C_2"/>
    <property type="match status" value="1"/>
</dbReference>
<evidence type="ECO:0008006" key="6">
    <source>
        <dbReference type="Google" id="ProtNLM"/>
    </source>
</evidence>
<dbReference type="Gene3D" id="3.90.215.10">
    <property type="entry name" value="Gamma Fibrinogen, chain A, domain 1"/>
    <property type="match status" value="1"/>
</dbReference>
<dbReference type="PANTHER" id="PTHR33050">
    <property type="entry name" value="REVERSE TRANSCRIPTASE DOMAIN-CONTAINING PROTEIN"/>
    <property type="match status" value="1"/>
</dbReference>
<evidence type="ECO:0000259" key="2">
    <source>
        <dbReference type="PROSITE" id="PS50878"/>
    </source>
</evidence>
<dbReference type="Gene3D" id="3.10.10.10">
    <property type="entry name" value="HIV Type 1 Reverse Transcriptase, subunit A, domain 1"/>
    <property type="match status" value="1"/>
</dbReference>
<evidence type="ECO:0000259" key="3">
    <source>
        <dbReference type="PROSITE" id="PS51406"/>
    </source>
</evidence>
<comment type="caution">
    <text evidence="4">The sequence shown here is derived from an EMBL/GenBank/DDBJ whole genome shotgun (WGS) entry which is preliminary data.</text>
</comment>
<dbReference type="PROSITE" id="PS00514">
    <property type="entry name" value="FIBRINOGEN_C_1"/>
    <property type="match status" value="1"/>
</dbReference>
<gene>
    <name evidence="4" type="ORF">MGAL_10B062455</name>
</gene>
<dbReference type="InterPro" id="IPR036056">
    <property type="entry name" value="Fibrinogen-like_C"/>
</dbReference>
<proteinExistence type="predicted"/>
<dbReference type="Gene3D" id="3.30.70.270">
    <property type="match status" value="1"/>
</dbReference>
<dbReference type="InterPro" id="IPR043128">
    <property type="entry name" value="Rev_trsase/Diguanyl_cyclase"/>
</dbReference>
<sequence length="708" mass="82181">MYMKNNKSALKNDDFVSKSVNELVLSGCVIEVPFQPYIVNPLSVATQKSGKRRLILDLSTLNLSVKKEKIKFEDWKIAVQYFQKNDYLYKFDLKSGYFHLDICPQQHTYLGFSWEDKFYCCFTVLAFGLSTGPYIFTKCLRPLVKYWRKNGIKIVLYLDDGFGMNNENNECIKDAEFVKQSLLSAGFLLNEEKSVFTPVQKLEWLGIIWDSCNFTLCIPQRRIDELFQSIHNVFREIPYISARNLAQVTGRIISMSPVIGNITRIMTRYCYMSIESRMSWDSYLVLESKSFVISELKFWLDNIANVNFKTLNQYSQSHVMVYSDASSIAAGACTVELESKIFHTMWKSTEMLESSTWRELKAIELALMSYQHAFAGKSLKWLTDNQNCVRIVQAGSMKEKLQDIAISIFSICLQKGISINIQWIPRGENSKADYISKIIDYEDWGVSELFYTFINDLWGPYTVDRFASSRNTKLERFNSLFWNVNTEAVDCFTQNWSGENNWIVPPIYLVLRAIKHVIACKARDIFRVGRWKQNSDISDELSTLKARLPEYCLSSRSLNTRKKYQYAFNAFCNRKINELTSQGKYELRVDMSDFDGNKVFAKYSSFLVGNVTTKYKLKIGGYSGNSGDSMMYNNGMSFSTKDRNNYLWSNNCAVLRYGAWWYKSCTHANLNGQYIKGGKKSLKGLYWYKWKTSHYSMKSTVMMIRKLN</sequence>
<dbReference type="EMBL" id="UYJE01000639">
    <property type="protein sequence ID" value="VDH94790.1"/>
    <property type="molecule type" value="Genomic_DNA"/>
</dbReference>
<feature type="domain" description="Reverse transcriptase" evidence="2">
    <location>
        <begin position="1"/>
        <end position="209"/>
    </location>
</feature>
<dbReference type="InterPro" id="IPR002181">
    <property type="entry name" value="Fibrinogen_a/b/g_C_dom"/>
</dbReference>
<dbReference type="GO" id="GO:0006259">
    <property type="term" value="P:DNA metabolic process"/>
    <property type="evidence" value="ECO:0007669"/>
    <property type="project" value="UniProtKB-ARBA"/>
</dbReference>
<dbReference type="InterPro" id="IPR020837">
    <property type="entry name" value="Fibrinogen_CS"/>
</dbReference>
<dbReference type="CDD" id="cd09275">
    <property type="entry name" value="RNase_HI_RT_DIRS1"/>
    <property type="match status" value="1"/>
</dbReference>
<keyword evidence="1" id="KW-1015">Disulfide bond</keyword>
<dbReference type="Gene3D" id="3.30.420.10">
    <property type="entry name" value="Ribonuclease H-like superfamily/Ribonuclease H"/>
    <property type="match status" value="1"/>
</dbReference>
<dbReference type="InterPro" id="IPR052055">
    <property type="entry name" value="Hepadnavirus_pol/RT"/>
</dbReference>
<dbReference type="Proteomes" id="UP000596742">
    <property type="component" value="Unassembled WGS sequence"/>
</dbReference>
<dbReference type="SUPFAM" id="SSF56496">
    <property type="entry name" value="Fibrinogen C-terminal domain-like"/>
    <property type="match status" value="1"/>
</dbReference>
<accession>A0A8B6BSA3</accession>
<keyword evidence="5" id="KW-1185">Reference proteome</keyword>
<feature type="domain" description="Fibrinogen C-terminal" evidence="3">
    <location>
        <begin position="573"/>
        <end position="708"/>
    </location>
</feature>
<dbReference type="SMART" id="SM00186">
    <property type="entry name" value="FBG"/>
    <property type="match status" value="1"/>
</dbReference>
<dbReference type="InterPro" id="IPR036397">
    <property type="entry name" value="RNaseH_sf"/>
</dbReference>
<dbReference type="AlphaFoldDB" id="A0A8B6BSA3"/>
<dbReference type="PANTHER" id="PTHR33050:SF7">
    <property type="entry name" value="RIBONUCLEASE H"/>
    <property type="match status" value="1"/>
</dbReference>
<dbReference type="InterPro" id="IPR000477">
    <property type="entry name" value="RT_dom"/>
</dbReference>
<dbReference type="InterPro" id="IPR014716">
    <property type="entry name" value="Fibrinogen_a/b/g_C_1"/>
</dbReference>
<dbReference type="OrthoDB" id="6106301at2759"/>
<evidence type="ECO:0000256" key="1">
    <source>
        <dbReference type="ARBA" id="ARBA00023157"/>
    </source>
</evidence>
<evidence type="ECO:0000313" key="5">
    <source>
        <dbReference type="Proteomes" id="UP000596742"/>
    </source>
</evidence>
<reference evidence="4" key="1">
    <citation type="submission" date="2018-11" db="EMBL/GenBank/DDBJ databases">
        <authorList>
            <person name="Alioto T."/>
            <person name="Alioto T."/>
        </authorList>
    </citation>
    <scope>NUCLEOTIDE SEQUENCE</scope>
</reference>
<dbReference type="SUPFAM" id="SSF56672">
    <property type="entry name" value="DNA/RNA polymerases"/>
    <property type="match status" value="1"/>
</dbReference>
<dbReference type="Pfam" id="PF00078">
    <property type="entry name" value="RVT_1"/>
    <property type="match status" value="1"/>
</dbReference>
<evidence type="ECO:0000313" key="4">
    <source>
        <dbReference type="EMBL" id="VDH94790.1"/>
    </source>
</evidence>
<organism evidence="4 5">
    <name type="scientific">Mytilus galloprovincialis</name>
    <name type="common">Mediterranean mussel</name>
    <dbReference type="NCBI Taxonomy" id="29158"/>
    <lineage>
        <taxon>Eukaryota</taxon>
        <taxon>Metazoa</taxon>
        <taxon>Spiralia</taxon>
        <taxon>Lophotrochozoa</taxon>
        <taxon>Mollusca</taxon>
        <taxon>Bivalvia</taxon>
        <taxon>Autobranchia</taxon>
        <taxon>Pteriomorphia</taxon>
        <taxon>Mytilida</taxon>
        <taxon>Mytiloidea</taxon>
        <taxon>Mytilidae</taxon>
        <taxon>Mytilinae</taxon>
        <taxon>Mytilus</taxon>
    </lineage>
</organism>
<dbReference type="InterPro" id="IPR043502">
    <property type="entry name" value="DNA/RNA_pol_sf"/>
</dbReference>
<dbReference type="GO" id="GO:0003676">
    <property type="term" value="F:nucleic acid binding"/>
    <property type="evidence" value="ECO:0007669"/>
    <property type="project" value="InterPro"/>
</dbReference>
<protein>
    <recommendedName>
        <fullName evidence="6">Fibrinogen C-terminal domain-containing protein</fullName>
    </recommendedName>
</protein>
<dbReference type="CDD" id="cd03714">
    <property type="entry name" value="RT_DIRS1"/>
    <property type="match status" value="1"/>
</dbReference>